<organism evidence="2 3">
    <name type="scientific">Candidatus Methylopumilus turicensis</name>
    <dbReference type="NCBI Taxonomy" id="1581680"/>
    <lineage>
        <taxon>Bacteria</taxon>
        <taxon>Pseudomonadati</taxon>
        <taxon>Pseudomonadota</taxon>
        <taxon>Betaproteobacteria</taxon>
        <taxon>Nitrosomonadales</taxon>
        <taxon>Methylophilaceae</taxon>
        <taxon>Candidatus Methylopumilus</taxon>
    </lineage>
</organism>
<dbReference type="InterPro" id="IPR006070">
    <property type="entry name" value="Sua5-like_dom"/>
</dbReference>
<protein>
    <recommendedName>
        <fullName evidence="1">YrdC-like domain-containing protein</fullName>
    </recommendedName>
</protein>
<dbReference type="RefSeq" id="WP_045750901.1">
    <property type="nucleotide sequence ID" value="NZ_LN794158.1"/>
</dbReference>
<dbReference type="EMBL" id="LN794158">
    <property type="protein sequence ID" value="CEN55663.1"/>
    <property type="molecule type" value="Genomic_DNA"/>
</dbReference>
<dbReference type="PANTHER" id="PTHR42828:SF3">
    <property type="entry name" value="THREONYLCARBAMOYL-AMP SYNTHASE"/>
    <property type="match status" value="1"/>
</dbReference>
<dbReference type="Proteomes" id="UP000056322">
    <property type="component" value="Chromosome 1"/>
</dbReference>
<dbReference type="OrthoDB" id="9781656at2"/>
<dbReference type="HOGENOM" id="CLU_031397_3_0_4"/>
<evidence type="ECO:0000259" key="1">
    <source>
        <dbReference type="PROSITE" id="PS51163"/>
    </source>
</evidence>
<sequence length="209" mass="23038">MAQYFSIHAENPQARLIHQAVEILNNGGVIAYPTDSSYALGCIIGNKDAQTRIRAIRGVDDSHHFTLVCRNLGELATYAQVDNVQFRLLKANTPGQYTFVLKATREVPRRLQHPKRSTLGLRVPEHAVTQALLAELNQPLLSMTLSLKGESEPLNEAWEIRDQLEHQLDLVIDAGACSALPTTVIDLTTDTPQLIRHGAGDLAPFGLED</sequence>
<dbReference type="InterPro" id="IPR017945">
    <property type="entry name" value="DHBP_synth_RibB-like_a/b_dom"/>
</dbReference>
<reference evidence="3" key="1">
    <citation type="submission" date="2014-12" db="EMBL/GenBank/DDBJ databases">
        <authorList>
            <person name="Salcher M.M."/>
        </authorList>
    </citation>
    <scope>NUCLEOTIDE SEQUENCE [LARGE SCALE GENOMIC DNA]</scope>
    <source>
        <strain evidence="3">MMS-10A-171</strain>
    </source>
</reference>
<dbReference type="NCBIfam" id="TIGR00057">
    <property type="entry name" value="L-threonylcarbamoyladenylate synthase"/>
    <property type="match status" value="1"/>
</dbReference>
<dbReference type="PANTHER" id="PTHR42828">
    <property type="entry name" value="DHBP SYNTHASE RIBB-LIKE ALPHA/BETA DOMAIN-CONTAINING PROTEIN"/>
    <property type="match status" value="1"/>
</dbReference>
<dbReference type="AlphaFoldDB" id="A0A0B7IX73"/>
<name>A0A0B7IX73_9PROT</name>
<dbReference type="KEGG" id="mbac:BN1209_0620"/>
<dbReference type="Pfam" id="PF01300">
    <property type="entry name" value="Sua5_yciO_yrdC"/>
    <property type="match status" value="1"/>
</dbReference>
<proteinExistence type="predicted"/>
<accession>A0A0B7IX73</accession>
<evidence type="ECO:0000313" key="2">
    <source>
        <dbReference type="EMBL" id="CEN55663.1"/>
    </source>
</evidence>
<dbReference type="PROSITE" id="PS51163">
    <property type="entry name" value="YRDC"/>
    <property type="match status" value="1"/>
</dbReference>
<dbReference type="InterPro" id="IPR052532">
    <property type="entry name" value="SUA5_domain"/>
</dbReference>
<dbReference type="Gene3D" id="3.90.870.10">
    <property type="entry name" value="DHBP synthase"/>
    <property type="match status" value="1"/>
</dbReference>
<feature type="domain" description="YrdC-like" evidence="1">
    <location>
        <begin position="14"/>
        <end position="200"/>
    </location>
</feature>
<dbReference type="SUPFAM" id="SSF55821">
    <property type="entry name" value="YrdC/RibB"/>
    <property type="match status" value="1"/>
</dbReference>
<keyword evidence="3" id="KW-1185">Reference proteome</keyword>
<dbReference type="STRING" id="1581680.BN1209_0620"/>
<gene>
    <name evidence="2" type="primary">yciO</name>
    <name evidence="2" type="ORF">BN1209_0620</name>
</gene>
<evidence type="ECO:0000313" key="3">
    <source>
        <dbReference type="Proteomes" id="UP000056322"/>
    </source>
</evidence>
<dbReference type="GO" id="GO:0003725">
    <property type="term" value="F:double-stranded RNA binding"/>
    <property type="evidence" value="ECO:0007669"/>
    <property type="project" value="InterPro"/>
</dbReference>